<dbReference type="GeneID" id="82888522"/>
<protein>
    <recommendedName>
        <fullName evidence="3">DNA-binding protein</fullName>
    </recommendedName>
</protein>
<organism evidence="1 2">
    <name type="scientific">Corynebacterium variabile</name>
    <dbReference type="NCBI Taxonomy" id="1727"/>
    <lineage>
        <taxon>Bacteria</taxon>
        <taxon>Bacillati</taxon>
        <taxon>Actinomycetota</taxon>
        <taxon>Actinomycetes</taxon>
        <taxon>Mycobacteriales</taxon>
        <taxon>Corynebacteriaceae</taxon>
        <taxon>Corynebacterium</taxon>
    </lineage>
</organism>
<gene>
    <name evidence="1" type="ORF">CVA01_24260</name>
</gene>
<dbReference type="RefSeq" id="WP_141331003.1">
    <property type="nucleotide sequence ID" value="NZ_BJNT01000020.1"/>
</dbReference>
<evidence type="ECO:0008006" key="3">
    <source>
        <dbReference type="Google" id="ProtNLM"/>
    </source>
</evidence>
<reference evidence="1 2" key="1">
    <citation type="submission" date="2019-06" db="EMBL/GenBank/DDBJ databases">
        <title>Whole genome shotgun sequence of Corynebacterium variabile NBRC 15286.</title>
        <authorList>
            <person name="Hosoyama A."/>
            <person name="Uohara A."/>
            <person name="Ohji S."/>
            <person name="Ichikawa N."/>
        </authorList>
    </citation>
    <scope>NUCLEOTIDE SEQUENCE [LARGE SCALE GENOMIC DNA]</scope>
    <source>
        <strain evidence="1 2">NBRC 15286</strain>
    </source>
</reference>
<proteinExistence type="predicted"/>
<dbReference type="Proteomes" id="UP000319986">
    <property type="component" value="Unassembled WGS sequence"/>
</dbReference>
<dbReference type="AlphaFoldDB" id="A0A4Y4C5H7"/>
<name>A0A4Y4C5H7_9CORY</name>
<accession>A0A4Y4C5H7</accession>
<evidence type="ECO:0000313" key="1">
    <source>
        <dbReference type="EMBL" id="GEC87112.1"/>
    </source>
</evidence>
<sequence length="65" mass="7371">MTAPLSIDDMMDRYPGTSRQGWAQMRYRGDGPAYFKVGRSVFYRPEDVAAWEAAGVRNRTDEVPA</sequence>
<comment type="caution">
    <text evidence="1">The sequence shown here is derived from an EMBL/GenBank/DDBJ whole genome shotgun (WGS) entry which is preliminary data.</text>
</comment>
<evidence type="ECO:0000313" key="2">
    <source>
        <dbReference type="Proteomes" id="UP000319986"/>
    </source>
</evidence>
<dbReference type="EMBL" id="BJNT01000020">
    <property type="protein sequence ID" value="GEC87112.1"/>
    <property type="molecule type" value="Genomic_DNA"/>
</dbReference>